<accession>A0A1B6LP21</accession>
<feature type="non-terminal residue" evidence="1">
    <location>
        <position position="1"/>
    </location>
</feature>
<proteinExistence type="predicted"/>
<evidence type="ECO:0000313" key="1">
    <source>
        <dbReference type="EMBL" id="JAT25443.1"/>
    </source>
</evidence>
<dbReference type="EMBL" id="GEBQ01014534">
    <property type="protein sequence ID" value="JAT25443.1"/>
    <property type="molecule type" value="Transcribed_RNA"/>
</dbReference>
<feature type="non-terminal residue" evidence="1">
    <location>
        <position position="111"/>
    </location>
</feature>
<gene>
    <name evidence="1" type="ORF">g.53710</name>
</gene>
<reference evidence="1" key="1">
    <citation type="submission" date="2015-11" db="EMBL/GenBank/DDBJ databases">
        <title>De novo transcriptome assembly of four potential Pierce s Disease insect vectors from Arizona vineyards.</title>
        <authorList>
            <person name="Tassone E.E."/>
        </authorList>
    </citation>
    <scope>NUCLEOTIDE SEQUENCE</scope>
</reference>
<name>A0A1B6LP21_9HEMI</name>
<protein>
    <submittedName>
        <fullName evidence="1">Uncharacterized protein</fullName>
    </submittedName>
</protein>
<dbReference type="AlphaFoldDB" id="A0A1B6LP21"/>
<organism evidence="1">
    <name type="scientific">Graphocephala atropunctata</name>
    <dbReference type="NCBI Taxonomy" id="36148"/>
    <lineage>
        <taxon>Eukaryota</taxon>
        <taxon>Metazoa</taxon>
        <taxon>Ecdysozoa</taxon>
        <taxon>Arthropoda</taxon>
        <taxon>Hexapoda</taxon>
        <taxon>Insecta</taxon>
        <taxon>Pterygota</taxon>
        <taxon>Neoptera</taxon>
        <taxon>Paraneoptera</taxon>
        <taxon>Hemiptera</taxon>
        <taxon>Auchenorrhyncha</taxon>
        <taxon>Membracoidea</taxon>
        <taxon>Cicadellidae</taxon>
        <taxon>Cicadellinae</taxon>
        <taxon>Cicadellini</taxon>
        <taxon>Graphocephala</taxon>
    </lineage>
</organism>
<sequence length="111" mass="12717">FTTAFNCSIPSTSTDVTDNISTETCNVESDSDDDEVEHNHDSSDYLLRLFVQMEVKLGMTTVSISQLFEEIYEIIQQNDHVKENTLKDILANKEIDSKTIHEIITDFRKVK</sequence>